<dbReference type="EMBL" id="BGZK01000132">
    <property type="protein sequence ID" value="GBP21753.1"/>
    <property type="molecule type" value="Genomic_DNA"/>
</dbReference>
<evidence type="ECO:0000313" key="1">
    <source>
        <dbReference type="EMBL" id="GBP21753.1"/>
    </source>
</evidence>
<comment type="caution">
    <text evidence="1">The sequence shown here is derived from an EMBL/GenBank/DDBJ whole genome shotgun (WGS) entry which is preliminary data.</text>
</comment>
<accession>A0A4C1U5T6</accession>
<dbReference type="AlphaFoldDB" id="A0A4C1U5T6"/>
<name>A0A4C1U5T6_EUMVA</name>
<reference evidence="1 2" key="1">
    <citation type="journal article" date="2019" name="Commun. Biol.">
        <title>The bagworm genome reveals a unique fibroin gene that provides high tensile strength.</title>
        <authorList>
            <person name="Kono N."/>
            <person name="Nakamura H."/>
            <person name="Ohtoshi R."/>
            <person name="Tomita M."/>
            <person name="Numata K."/>
            <person name="Arakawa K."/>
        </authorList>
    </citation>
    <scope>NUCLEOTIDE SEQUENCE [LARGE SCALE GENOMIC DNA]</scope>
</reference>
<protein>
    <submittedName>
        <fullName evidence="1">Uncharacterized protein</fullName>
    </submittedName>
</protein>
<proteinExistence type="predicted"/>
<dbReference type="Proteomes" id="UP000299102">
    <property type="component" value="Unassembled WGS sequence"/>
</dbReference>
<evidence type="ECO:0000313" key="2">
    <source>
        <dbReference type="Proteomes" id="UP000299102"/>
    </source>
</evidence>
<keyword evidence="2" id="KW-1185">Reference proteome</keyword>
<organism evidence="1 2">
    <name type="scientific">Eumeta variegata</name>
    <name type="common">Bagworm moth</name>
    <name type="synonym">Eumeta japonica</name>
    <dbReference type="NCBI Taxonomy" id="151549"/>
    <lineage>
        <taxon>Eukaryota</taxon>
        <taxon>Metazoa</taxon>
        <taxon>Ecdysozoa</taxon>
        <taxon>Arthropoda</taxon>
        <taxon>Hexapoda</taxon>
        <taxon>Insecta</taxon>
        <taxon>Pterygota</taxon>
        <taxon>Neoptera</taxon>
        <taxon>Endopterygota</taxon>
        <taxon>Lepidoptera</taxon>
        <taxon>Glossata</taxon>
        <taxon>Ditrysia</taxon>
        <taxon>Tineoidea</taxon>
        <taxon>Psychidae</taxon>
        <taxon>Oiketicinae</taxon>
        <taxon>Eumeta</taxon>
    </lineage>
</organism>
<gene>
    <name evidence="1" type="ORF">EVAR_10930_1</name>
</gene>
<sequence length="104" mass="11210">MTDLFTFHTGRRVSLGDEQFALGVRATFHTRNITAGVQNVLYLLAVTATCSVRPGTPRRQAYTQIGIAVCRLYLIYCLPQPPPLSGAPGLTQLPPLAGRVPSAT</sequence>